<evidence type="ECO:0000256" key="3">
    <source>
        <dbReference type="ARBA" id="ARBA00001941"/>
    </source>
</evidence>
<dbReference type="PIRSF" id="PIRSF001461">
    <property type="entry name" value="RPE"/>
    <property type="match status" value="1"/>
</dbReference>
<evidence type="ECO:0000256" key="1">
    <source>
        <dbReference type="ARBA" id="ARBA00001782"/>
    </source>
</evidence>
<comment type="cofactor">
    <cofactor evidence="10 13">
        <name>a divalent metal cation</name>
        <dbReference type="ChEBI" id="CHEBI:60240"/>
    </cofactor>
    <text evidence="10 13">Binds 1 divalent metal cation per subunit.</text>
</comment>
<dbReference type="GO" id="GO:0019323">
    <property type="term" value="P:pentose catabolic process"/>
    <property type="evidence" value="ECO:0007669"/>
    <property type="project" value="UniProtKB-UniRule"/>
</dbReference>
<dbReference type="PROSITE" id="PS01085">
    <property type="entry name" value="RIBUL_P_3_EPIMER_1"/>
    <property type="match status" value="1"/>
</dbReference>
<dbReference type="InterPro" id="IPR011060">
    <property type="entry name" value="RibuloseP-bd_barrel"/>
</dbReference>
<feature type="binding site" evidence="10">
    <location>
        <begin position="177"/>
        <end position="179"/>
    </location>
    <ligand>
        <name>substrate</name>
    </ligand>
</feature>
<comment type="caution">
    <text evidence="15">The sequence shown here is derived from an EMBL/GenBank/DDBJ whole genome shotgun (WGS) entry which is preliminary data.</text>
</comment>
<comment type="cofactor">
    <cofactor evidence="5">
        <name>Fe(2+)</name>
        <dbReference type="ChEBI" id="CHEBI:29033"/>
    </cofactor>
</comment>
<comment type="similarity">
    <text evidence="6 10 11">Belongs to the ribulose-phosphate 3-epimerase family.</text>
</comment>
<dbReference type="GO" id="GO:0004750">
    <property type="term" value="F:D-ribulose-phosphate 3-epimerase activity"/>
    <property type="evidence" value="ECO:0007669"/>
    <property type="project" value="UniProtKB-UniRule"/>
</dbReference>
<dbReference type="GO" id="GO:0005737">
    <property type="term" value="C:cytoplasm"/>
    <property type="evidence" value="ECO:0007669"/>
    <property type="project" value="UniProtKB-ARBA"/>
</dbReference>
<feature type="binding site" evidence="10 13">
    <location>
        <position position="177"/>
    </location>
    <ligand>
        <name>a divalent metal cation</name>
        <dbReference type="ChEBI" id="CHEBI:60240"/>
    </ligand>
</feature>
<keyword evidence="16" id="KW-1185">Reference proteome</keyword>
<comment type="function">
    <text evidence="10">Catalyzes the reversible epimerization of D-ribulose 5-phosphate to D-xylulose 5-phosphate.</text>
</comment>
<dbReference type="Proteomes" id="UP000245380">
    <property type="component" value="Unassembled WGS sequence"/>
</dbReference>
<protein>
    <recommendedName>
        <fullName evidence="7 10">Ribulose-phosphate 3-epimerase</fullName>
        <ecNumber evidence="7 10">5.1.3.1</ecNumber>
    </recommendedName>
</protein>
<evidence type="ECO:0000256" key="7">
    <source>
        <dbReference type="ARBA" id="ARBA00013188"/>
    </source>
</evidence>
<evidence type="ECO:0000256" key="9">
    <source>
        <dbReference type="ARBA" id="ARBA00023235"/>
    </source>
</evidence>
<dbReference type="EC" id="5.1.3.1" evidence="7 10"/>
<reference evidence="15 16" key="1">
    <citation type="submission" date="2016-11" db="EMBL/GenBank/DDBJ databases">
        <title>Comparative genomics of Acidibacillus ferroxidans species.</title>
        <authorList>
            <person name="Oliveira G."/>
            <person name="Nunes G."/>
            <person name="Oliveira R."/>
            <person name="Araujo F."/>
            <person name="Salim A."/>
            <person name="Scholte L."/>
            <person name="Morais D."/>
            <person name="Nancucheo I."/>
            <person name="Johnson D.B."/>
            <person name="Grail B."/>
            <person name="Bittencourt J."/>
            <person name="Valadares R."/>
        </authorList>
    </citation>
    <scope>NUCLEOTIDE SEQUENCE [LARGE SCALE GENOMIC DNA]</scope>
    <source>
        <strain evidence="15 16">Y002</strain>
    </source>
</reference>
<keyword evidence="13" id="KW-0464">Manganese</keyword>
<evidence type="ECO:0000313" key="15">
    <source>
        <dbReference type="EMBL" id="PWI57845.1"/>
    </source>
</evidence>
<comment type="pathway">
    <text evidence="10">Carbohydrate degradation.</text>
</comment>
<dbReference type="FunFam" id="3.20.20.70:FF:000004">
    <property type="entry name" value="Ribulose-phosphate 3-epimerase"/>
    <property type="match status" value="1"/>
</dbReference>
<evidence type="ECO:0000256" key="5">
    <source>
        <dbReference type="ARBA" id="ARBA00001954"/>
    </source>
</evidence>
<dbReference type="RefSeq" id="WP_245926290.1">
    <property type="nucleotide sequence ID" value="NZ_MPDK01000008.1"/>
</dbReference>
<evidence type="ECO:0000256" key="13">
    <source>
        <dbReference type="PIRSR" id="PIRSR001461-2"/>
    </source>
</evidence>
<feature type="binding site" evidence="10 14">
    <location>
        <begin position="199"/>
        <end position="200"/>
    </location>
    <ligand>
        <name>substrate</name>
    </ligand>
</feature>
<evidence type="ECO:0000256" key="10">
    <source>
        <dbReference type="HAMAP-Rule" id="MF_02227"/>
    </source>
</evidence>
<dbReference type="NCBIfam" id="TIGR01163">
    <property type="entry name" value="rpe"/>
    <property type="match status" value="1"/>
</dbReference>
<keyword evidence="8 10" id="KW-0479">Metal-binding</keyword>
<evidence type="ECO:0000256" key="6">
    <source>
        <dbReference type="ARBA" id="ARBA00009541"/>
    </source>
</evidence>
<feature type="active site" description="Proton donor" evidence="10 12">
    <location>
        <position position="177"/>
    </location>
</feature>
<dbReference type="GO" id="GO:0046872">
    <property type="term" value="F:metal ion binding"/>
    <property type="evidence" value="ECO:0007669"/>
    <property type="project" value="UniProtKB-UniRule"/>
</dbReference>
<evidence type="ECO:0000256" key="14">
    <source>
        <dbReference type="PIRSR" id="PIRSR001461-3"/>
    </source>
</evidence>
<comment type="cofactor">
    <cofactor evidence="3">
        <name>Co(2+)</name>
        <dbReference type="ChEBI" id="CHEBI:48828"/>
    </cofactor>
</comment>
<evidence type="ECO:0000256" key="12">
    <source>
        <dbReference type="PIRSR" id="PIRSR001461-1"/>
    </source>
</evidence>
<dbReference type="SUPFAM" id="SSF51366">
    <property type="entry name" value="Ribulose-phoshate binding barrel"/>
    <property type="match status" value="1"/>
</dbReference>
<keyword evidence="13" id="KW-0862">Zinc</keyword>
<dbReference type="AlphaFoldDB" id="A0A2U3D9A7"/>
<accession>A0A2U3D9A7</accession>
<dbReference type="HAMAP" id="MF_02227">
    <property type="entry name" value="RPE"/>
    <property type="match status" value="1"/>
</dbReference>
<evidence type="ECO:0000313" key="16">
    <source>
        <dbReference type="Proteomes" id="UP000245380"/>
    </source>
</evidence>
<keyword evidence="10 11" id="KW-0119">Carbohydrate metabolism</keyword>
<feature type="binding site" evidence="10 14">
    <location>
        <position position="9"/>
    </location>
    <ligand>
        <name>substrate</name>
    </ligand>
</feature>
<feature type="binding site" evidence="10 14">
    <location>
        <position position="67"/>
    </location>
    <ligand>
        <name>substrate</name>
    </ligand>
</feature>
<feature type="binding site" evidence="10 14">
    <location>
        <begin position="143"/>
        <end position="146"/>
    </location>
    <ligand>
        <name>substrate</name>
    </ligand>
</feature>
<evidence type="ECO:0000256" key="11">
    <source>
        <dbReference type="PIRNR" id="PIRNR001461"/>
    </source>
</evidence>
<dbReference type="Gene3D" id="3.20.20.70">
    <property type="entry name" value="Aldolase class I"/>
    <property type="match status" value="1"/>
</dbReference>
<comment type="cofactor">
    <cofactor evidence="2">
        <name>Mn(2+)</name>
        <dbReference type="ChEBI" id="CHEBI:29035"/>
    </cofactor>
</comment>
<proteinExistence type="inferred from homology"/>
<feature type="binding site" evidence="10 13">
    <location>
        <position position="34"/>
    </location>
    <ligand>
        <name>a divalent metal cation</name>
        <dbReference type="ChEBI" id="CHEBI:60240"/>
    </ligand>
</feature>
<feature type="binding site" evidence="14">
    <location>
        <position position="179"/>
    </location>
    <ligand>
        <name>substrate</name>
    </ligand>
</feature>
<gene>
    <name evidence="10" type="primary">rpe</name>
    <name evidence="15" type="ORF">BM613_06575</name>
</gene>
<dbReference type="PANTHER" id="PTHR11749">
    <property type="entry name" value="RIBULOSE-5-PHOSPHATE-3-EPIMERASE"/>
    <property type="match status" value="1"/>
</dbReference>
<evidence type="ECO:0000256" key="4">
    <source>
        <dbReference type="ARBA" id="ARBA00001947"/>
    </source>
</evidence>
<feature type="active site" description="Proton acceptor" evidence="10 12">
    <location>
        <position position="36"/>
    </location>
</feature>
<dbReference type="InterPro" id="IPR000056">
    <property type="entry name" value="Ribul_P_3_epim-like"/>
</dbReference>
<evidence type="ECO:0000256" key="8">
    <source>
        <dbReference type="ARBA" id="ARBA00022723"/>
    </source>
</evidence>
<comment type="cofactor">
    <cofactor evidence="4">
        <name>Zn(2+)</name>
        <dbReference type="ChEBI" id="CHEBI:29105"/>
    </cofactor>
</comment>
<dbReference type="GO" id="GO:0006098">
    <property type="term" value="P:pentose-phosphate shunt"/>
    <property type="evidence" value="ECO:0007669"/>
    <property type="project" value="UniProtKB-UniRule"/>
</dbReference>
<dbReference type="NCBIfam" id="NF004076">
    <property type="entry name" value="PRK05581.1-4"/>
    <property type="match status" value="1"/>
</dbReference>
<feature type="binding site" evidence="10 13">
    <location>
        <position position="67"/>
    </location>
    <ligand>
        <name>a divalent metal cation</name>
        <dbReference type="ChEBI" id="CHEBI:60240"/>
    </ligand>
</feature>
<name>A0A2U3D9A7_SULT2</name>
<keyword evidence="13" id="KW-0170">Cobalt</keyword>
<evidence type="ECO:0000256" key="2">
    <source>
        <dbReference type="ARBA" id="ARBA00001936"/>
    </source>
</evidence>
<dbReference type="Pfam" id="PF00834">
    <property type="entry name" value="Ribul_P_3_epim"/>
    <property type="match status" value="1"/>
</dbReference>
<comment type="catalytic activity">
    <reaction evidence="1 10 11">
        <text>D-ribulose 5-phosphate = D-xylulose 5-phosphate</text>
        <dbReference type="Rhea" id="RHEA:13677"/>
        <dbReference type="ChEBI" id="CHEBI:57737"/>
        <dbReference type="ChEBI" id="CHEBI:58121"/>
        <dbReference type="EC" id="5.1.3.1"/>
    </reaction>
</comment>
<dbReference type="CDD" id="cd00429">
    <property type="entry name" value="RPE"/>
    <property type="match status" value="1"/>
</dbReference>
<feature type="binding site" evidence="10 13">
    <location>
        <position position="36"/>
    </location>
    <ligand>
        <name>a divalent metal cation</name>
        <dbReference type="ChEBI" id="CHEBI:60240"/>
    </ligand>
</feature>
<organism evidence="15 16">
    <name type="scientific">Sulfoacidibacillus thermotolerans</name>
    <name type="common">Acidibacillus sulfuroxidans</name>
    <dbReference type="NCBI Taxonomy" id="1765684"/>
    <lineage>
        <taxon>Bacteria</taxon>
        <taxon>Bacillati</taxon>
        <taxon>Bacillota</taxon>
        <taxon>Bacilli</taxon>
        <taxon>Bacillales</taxon>
        <taxon>Alicyclobacillaceae</taxon>
        <taxon>Sulfoacidibacillus</taxon>
    </lineage>
</organism>
<dbReference type="InterPro" id="IPR013785">
    <property type="entry name" value="Aldolase_TIM"/>
</dbReference>
<dbReference type="InterPro" id="IPR026019">
    <property type="entry name" value="Ribul_P_3_epim"/>
</dbReference>
<keyword evidence="9 10" id="KW-0413">Isomerase</keyword>
<dbReference type="EMBL" id="MPDK01000008">
    <property type="protein sequence ID" value="PWI57845.1"/>
    <property type="molecule type" value="Genomic_DNA"/>
</dbReference>
<sequence>MKRVQIAPSILSADFSKLGEEIKDVDFHGADWIHVDVMDGHFVPNITIGSLVVRAIRPLTKVPLDVHLMIADPEKYVPEFIAAGADMISFHVEATPHVQRILHMIKSANVRAAVALTPATPLSTVEHILPDVDMILLMTVNPGFGGQVFIPQMVEKTAALRELLIRKHADHIDIEVDGGIAPETVGAIVHAGANLLVAGSSIFGKRDRKAAMEALRVACPVEI</sequence>